<feature type="signal peptide" evidence="2">
    <location>
        <begin position="1"/>
        <end position="35"/>
    </location>
</feature>
<protein>
    <submittedName>
        <fullName evidence="3">Uncharacterized protein</fullName>
    </submittedName>
</protein>
<dbReference type="Proteomes" id="UP000501690">
    <property type="component" value="Linkage Group LG2"/>
</dbReference>
<feature type="chain" id="PRO_5020036477" evidence="2">
    <location>
        <begin position="36"/>
        <end position="149"/>
    </location>
</feature>
<reference evidence="3 4" key="1">
    <citation type="submission" date="2019-04" db="EMBL/GenBank/DDBJ databases">
        <title>An improved genome assembly and genetic linkage map for asparagus bean, Vigna unguiculata ssp. sesquipedialis.</title>
        <authorList>
            <person name="Xia Q."/>
            <person name="Zhang R."/>
            <person name="Dong Y."/>
        </authorList>
    </citation>
    <scope>NUCLEOTIDE SEQUENCE [LARGE SCALE GENOMIC DNA]</scope>
    <source>
        <tissue evidence="3">Leaf</tissue>
    </source>
</reference>
<accession>A0A4D6L151</accession>
<gene>
    <name evidence="3" type="ORF">DEO72_LG2g2552</name>
</gene>
<evidence type="ECO:0000256" key="1">
    <source>
        <dbReference type="SAM" id="Phobius"/>
    </source>
</evidence>
<keyword evidence="1" id="KW-1133">Transmembrane helix</keyword>
<sequence>MQDSASKMENKRKTLLLLLLLVAESFFCMPNVTDAASDVNFEGHLTHSEVACRLATFLNFVLCLLIITVFTALAFFSAAGETTHQKVFVICGLWREVQSEMQFAVKAKDLCKSLRDMLFKVQLCSSGHLWEQRGVWKVLHRHDHSWKQT</sequence>
<keyword evidence="1" id="KW-0472">Membrane</keyword>
<keyword evidence="2" id="KW-0732">Signal</keyword>
<dbReference type="EMBL" id="CP039346">
    <property type="protein sequence ID" value="QCD82217.1"/>
    <property type="molecule type" value="Genomic_DNA"/>
</dbReference>
<evidence type="ECO:0000313" key="4">
    <source>
        <dbReference type="Proteomes" id="UP000501690"/>
    </source>
</evidence>
<name>A0A4D6L151_VIGUN</name>
<proteinExistence type="predicted"/>
<dbReference type="AlphaFoldDB" id="A0A4D6L151"/>
<evidence type="ECO:0000313" key="3">
    <source>
        <dbReference type="EMBL" id="QCD82217.1"/>
    </source>
</evidence>
<organism evidence="3 4">
    <name type="scientific">Vigna unguiculata</name>
    <name type="common">Cowpea</name>
    <dbReference type="NCBI Taxonomy" id="3917"/>
    <lineage>
        <taxon>Eukaryota</taxon>
        <taxon>Viridiplantae</taxon>
        <taxon>Streptophyta</taxon>
        <taxon>Embryophyta</taxon>
        <taxon>Tracheophyta</taxon>
        <taxon>Spermatophyta</taxon>
        <taxon>Magnoliopsida</taxon>
        <taxon>eudicotyledons</taxon>
        <taxon>Gunneridae</taxon>
        <taxon>Pentapetalae</taxon>
        <taxon>rosids</taxon>
        <taxon>fabids</taxon>
        <taxon>Fabales</taxon>
        <taxon>Fabaceae</taxon>
        <taxon>Papilionoideae</taxon>
        <taxon>50 kb inversion clade</taxon>
        <taxon>NPAAA clade</taxon>
        <taxon>indigoferoid/millettioid clade</taxon>
        <taxon>Phaseoleae</taxon>
        <taxon>Vigna</taxon>
    </lineage>
</organism>
<evidence type="ECO:0000256" key="2">
    <source>
        <dbReference type="SAM" id="SignalP"/>
    </source>
</evidence>
<feature type="transmembrane region" description="Helical" evidence="1">
    <location>
        <begin position="54"/>
        <end position="76"/>
    </location>
</feature>
<keyword evidence="1" id="KW-0812">Transmembrane</keyword>
<keyword evidence="4" id="KW-1185">Reference proteome</keyword>